<proteinExistence type="predicted"/>
<gene>
    <name evidence="2" type="ORF">DARMORV10_C02P30040.1</name>
</gene>
<dbReference type="Proteomes" id="UP001295469">
    <property type="component" value="Chromosome C02"/>
</dbReference>
<name>A0A816K888_BRANA</name>
<keyword evidence="1" id="KW-0472">Membrane</keyword>
<accession>A0A816K888</accession>
<dbReference type="EMBL" id="HG994366">
    <property type="protein sequence ID" value="CAF1909544.1"/>
    <property type="molecule type" value="Genomic_DNA"/>
</dbReference>
<keyword evidence="1" id="KW-0812">Transmembrane</keyword>
<dbReference type="InterPro" id="IPR004316">
    <property type="entry name" value="SWEET_rpt"/>
</dbReference>
<reference evidence="2" key="1">
    <citation type="submission" date="2021-01" db="EMBL/GenBank/DDBJ databases">
        <authorList>
            <consortium name="Genoscope - CEA"/>
            <person name="William W."/>
        </authorList>
    </citation>
    <scope>NUCLEOTIDE SEQUENCE</scope>
</reference>
<protein>
    <submittedName>
        <fullName evidence="2">(rape) hypothetical protein</fullName>
    </submittedName>
</protein>
<dbReference type="GO" id="GO:0016020">
    <property type="term" value="C:membrane"/>
    <property type="evidence" value="ECO:0007669"/>
    <property type="project" value="InterPro"/>
</dbReference>
<sequence>MYASPLSIMRLVTKTKSVEYMSFFFITLCVSLWNFLVHLWSYRS</sequence>
<keyword evidence="1" id="KW-1133">Transmembrane helix</keyword>
<dbReference type="AlphaFoldDB" id="A0A816K888"/>
<evidence type="ECO:0000313" key="2">
    <source>
        <dbReference type="EMBL" id="CAF1909544.1"/>
    </source>
</evidence>
<organism evidence="2">
    <name type="scientific">Brassica napus</name>
    <name type="common">Rape</name>
    <dbReference type="NCBI Taxonomy" id="3708"/>
    <lineage>
        <taxon>Eukaryota</taxon>
        <taxon>Viridiplantae</taxon>
        <taxon>Streptophyta</taxon>
        <taxon>Embryophyta</taxon>
        <taxon>Tracheophyta</taxon>
        <taxon>Spermatophyta</taxon>
        <taxon>Magnoliopsida</taxon>
        <taxon>eudicotyledons</taxon>
        <taxon>Gunneridae</taxon>
        <taxon>Pentapetalae</taxon>
        <taxon>rosids</taxon>
        <taxon>malvids</taxon>
        <taxon>Brassicales</taxon>
        <taxon>Brassicaceae</taxon>
        <taxon>Brassiceae</taxon>
        <taxon>Brassica</taxon>
    </lineage>
</organism>
<dbReference type="Pfam" id="PF03083">
    <property type="entry name" value="MtN3_slv"/>
    <property type="match status" value="1"/>
</dbReference>
<evidence type="ECO:0000256" key="1">
    <source>
        <dbReference type="SAM" id="Phobius"/>
    </source>
</evidence>
<feature type="transmembrane region" description="Helical" evidence="1">
    <location>
        <begin position="20"/>
        <end position="40"/>
    </location>
</feature>